<accession>X1I8U0</accession>
<name>X1I8U0_9ZZZZ</name>
<reference evidence="1" key="1">
    <citation type="journal article" date="2014" name="Front. Microbiol.">
        <title>High frequency of phylogenetically diverse reductive dehalogenase-homologous genes in deep subseafloor sedimentary metagenomes.</title>
        <authorList>
            <person name="Kawai M."/>
            <person name="Futagami T."/>
            <person name="Toyoda A."/>
            <person name="Takaki Y."/>
            <person name="Nishi S."/>
            <person name="Hori S."/>
            <person name="Arai W."/>
            <person name="Tsubouchi T."/>
            <person name="Morono Y."/>
            <person name="Uchiyama I."/>
            <person name="Ito T."/>
            <person name="Fujiyama A."/>
            <person name="Inagaki F."/>
            <person name="Takami H."/>
        </authorList>
    </citation>
    <scope>NUCLEOTIDE SEQUENCE</scope>
    <source>
        <strain evidence="1">Expedition CK06-06</strain>
    </source>
</reference>
<feature type="non-terminal residue" evidence="1">
    <location>
        <position position="56"/>
    </location>
</feature>
<organism evidence="1">
    <name type="scientific">marine sediment metagenome</name>
    <dbReference type="NCBI Taxonomy" id="412755"/>
    <lineage>
        <taxon>unclassified sequences</taxon>
        <taxon>metagenomes</taxon>
        <taxon>ecological metagenomes</taxon>
    </lineage>
</organism>
<gene>
    <name evidence="1" type="ORF">S03H2_49978</name>
</gene>
<sequence length="56" mass="6584">MPEYAWANEEERLEVCINRLGVDAFVSFGVSLEQHPDVTERAWEEHPPGERYPFIH</sequence>
<comment type="caution">
    <text evidence="1">The sequence shown here is derived from an EMBL/GenBank/DDBJ whole genome shotgun (WGS) entry which is preliminary data.</text>
</comment>
<dbReference type="EMBL" id="BARU01031615">
    <property type="protein sequence ID" value="GAH62499.1"/>
    <property type="molecule type" value="Genomic_DNA"/>
</dbReference>
<evidence type="ECO:0000313" key="1">
    <source>
        <dbReference type="EMBL" id="GAH62499.1"/>
    </source>
</evidence>
<protein>
    <submittedName>
        <fullName evidence="1">Uncharacterized protein</fullName>
    </submittedName>
</protein>
<dbReference type="AlphaFoldDB" id="X1I8U0"/>
<proteinExistence type="predicted"/>